<dbReference type="OrthoDB" id="4485682at2759"/>
<dbReference type="EMBL" id="KQ947422">
    <property type="protein sequence ID" value="KUJ13178.1"/>
    <property type="molecule type" value="Genomic_DNA"/>
</dbReference>
<name>A0A194WYY9_MOLSC</name>
<keyword evidence="2" id="KW-1185">Reference proteome</keyword>
<reference evidence="1 2" key="1">
    <citation type="submission" date="2015-10" db="EMBL/GenBank/DDBJ databases">
        <title>Full genome of DAOMC 229536 Phialocephala scopiformis, a fungal endophyte of spruce producing the potent anti-insectan compound rugulosin.</title>
        <authorList>
            <consortium name="DOE Joint Genome Institute"/>
            <person name="Walker A.K."/>
            <person name="Frasz S.L."/>
            <person name="Seifert K.A."/>
            <person name="Miller J.D."/>
            <person name="Mondo S.J."/>
            <person name="Labutti K."/>
            <person name="Lipzen A."/>
            <person name="Dockter R."/>
            <person name="Kennedy M."/>
            <person name="Grigoriev I.V."/>
            <person name="Spatafora J.W."/>
        </authorList>
    </citation>
    <scope>NUCLEOTIDE SEQUENCE [LARGE SCALE GENOMIC DNA]</scope>
    <source>
        <strain evidence="1 2">CBS 120377</strain>
    </source>
</reference>
<dbReference type="PANTHER" id="PTHR37535:SF4">
    <property type="entry name" value="FLUG DOMAIN-CONTAINING PROTEIN"/>
    <property type="match status" value="1"/>
</dbReference>
<dbReference type="InterPro" id="IPR021842">
    <property type="entry name" value="DUF3435"/>
</dbReference>
<protein>
    <submittedName>
        <fullName evidence="1">Uncharacterized protein</fullName>
    </submittedName>
</protein>
<dbReference type="Pfam" id="PF11917">
    <property type="entry name" value="DUF3435"/>
    <property type="match status" value="1"/>
</dbReference>
<evidence type="ECO:0000313" key="1">
    <source>
        <dbReference type="EMBL" id="KUJ13178.1"/>
    </source>
</evidence>
<gene>
    <name evidence="1" type="ORF">LY89DRAFT_737161</name>
</gene>
<dbReference type="RefSeq" id="XP_018067533.1">
    <property type="nucleotide sequence ID" value="XM_018220223.1"/>
</dbReference>
<sequence>MATLLAKREAIKSKRTQINDSAYFLKRFRVPSRAQYLAQEENWDSFEKEMAEPNLVPDTDNLRLFAWWSASKSKGRLAEKADIKTLCFNMGRFQRLYNACHKYQIPDEDLKDVREYIRTDVAEELGLQDQEMPKGYADWEDIKIVIRYIIAEDAHVYIDKRFRAQIVCIILLVAENGERLGAIARSESYRQEDIALCYKDVELFLRPASDEHPGPRIKMSITYDNRKNERDKHENYVETYFQRTDLAHCTILWFLVLAFLDDAFDRE</sequence>
<accession>A0A194WYY9</accession>
<dbReference type="Proteomes" id="UP000070700">
    <property type="component" value="Unassembled WGS sequence"/>
</dbReference>
<organism evidence="1 2">
    <name type="scientific">Mollisia scopiformis</name>
    <name type="common">Conifer needle endophyte fungus</name>
    <name type="synonym">Phialocephala scopiformis</name>
    <dbReference type="NCBI Taxonomy" id="149040"/>
    <lineage>
        <taxon>Eukaryota</taxon>
        <taxon>Fungi</taxon>
        <taxon>Dikarya</taxon>
        <taxon>Ascomycota</taxon>
        <taxon>Pezizomycotina</taxon>
        <taxon>Leotiomycetes</taxon>
        <taxon>Helotiales</taxon>
        <taxon>Mollisiaceae</taxon>
        <taxon>Mollisia</taxon>
    </lineage>
</organism>
<dbReference type="AlphaFoldDB" id="A0A194WYY9"/>
<dbReference type="PANTHER" id="PTHR37535">
    <property type="entry name" value="FLUG DOMAIN PROTEIN"/>
    <property type="match status" value="1"/>
</dbReference>
<dbReference type="KEGG" id="psco:LY89DRAFT_737161"/>
<dbReference type="GeneID" id="28829949"/>
<proteinExistence type="predicted"/>
<dbReference type="InParanoid" id="A0A194WYY9"/>
<evidence type="ECO:0000313" key="2">
    <source>
        <dbReference type="Proteomes" id="UP000070700"/>
    </source>
</evidence>